<dbReference type="Proteomes" id="UP000509626">
    <property type="component" value="Chromosome"/>
</dbReference>
<evidence type="ECO:0000313" key="3">
    <source>
        <dbReference type="Proteomes" id="UP000509626"/>
    </source>
</evidence>
<protein>
    <submittedName>
        <fullName evidence="2">DUF4397 domain-containing protein</fullName>
    </submittedName>
</protein>
<feature type="domain" description="DUF4397" evidence="1">
    <location>
        <begin position="47"/>
        <end position="166"/>
    </location>
</feature>
<proteinExistence type="predicted"/>
<dbReference type="KEGG" id="halu:HUG12_20040"/>
<evidence type="ECO:0000259" key="1">
    <source>
        <dbReference type="Pfam" id="PF14344"/>
    </source>
</evidence>
<dbReference type="RefSeq" id="WP_179270469.1">
    <property type="nucleotide sequence ID" value="NZ_CP058579.1"/>
</dbReference>
<dbReference type="Pfam" id="PF14344">
    <property type="entry name" value="DUF4397"/>
    <property type="match status" value="2"/>
</dbReference>
<feature type="domain" description="DUF4397" evidence="1">
    <location>
        <begin position="168"/>
        <end position="257"/>
    </location>
</feature>
<reference evidence="2 3" key="1">
    <citation type="submission" date="2020-06" db="EMBL/GenBank/DDBJ databases">
        <title>NJ-3-1, isolated from saline soil.</title>
        <authorList>
            <person name="Cui H.L."/>
            <person name="Shi X."/>
        </authorList>
    </citation>
    <scope>NUCLEOTIDE SEQUENCE [LARGE SCALE GENOMIC DNA]</scope>
    <source>
        <strain evidence="2 3">NJ-3-1</strain>
    </source>
</reference>
<dbReference type="OrthoDB" id="187327at2157"/>
<gene>
    <name evidence="2" type="ORF">HUG12_20040</name>
</gene>
<dbReference type="InterPro" id="IPR025510">
    <property type="entry name" value="DUF4397"/>
</dbReference>
<dbReference type="AlphaFoldDB" id="A0A7D5QN33"/>
<dbReference type="GeneID" id="56039801"/>
<name>A0A7D5QN33_9EURY</name>
<organism evidence="2 3">
    <name type="scientific">Halorarum salinum</name>
    <dbReference type="NCBI Taxonomy" id="2743089"/>
    <lineage>
        <taxon>Archaea</taxon>
        <taxon>Methanobacteriati</taxon>
        <taxon>Methanobacteriota</taxon>
        <taxon>Stenosarchaea group</taxon>
        <taxon>Halobacteria</taxon>
        <taxon>Halobacteriales</taxon>
        <taxon>Haloferacaceae</taxon>
        <taxon>Halorarum</taxon>
    </lineage>
</organism>
<accession>A0A7D5QN33</accession>
<keyword evidence="3" id="KW-1185">Reference proteome</keyword>
<evidence type="ECO:0000313" key="2">
    <source>
        <dbReference type="EMBL" id="QLG63885.1"/>
    </source>
</evidence>
<sequence>MPSDSRRSTRTAVGLLLVALLVTSVAAAGVALAASTAAAQTDGDGNATVRAVHASPGAPAIDVAIDGETVLEGVSYGTVSEYLNVSQGNHSVTVTLSDVGVVVYEDEIDVESGRTYTVAAAGEVTDDLAASVDPTVLVDDASEPADDEAAVRLVHLSPDAPAVDVTVQGTGDVVGENVTYGGASAYTTVPAGDYTLEVRRATASNDGEVLATFDVTVEGGTAYTGFAVGYVDEGNATADAPFDLLVATDRTADSGTGTSDD</sequence>
<dbReference type="EMBL" id="CP058579">
    <property type="protein sequence ID" value="QLG63885.1"/>
    <property type="molecule type" value="Genomic_DNA"/>
</dbReference>